<organism evidence="5 6">
    <name type="scientific">Jejuia pallidilutea</name>
    <dbReference type="NCBI Taxonomy" id="504487"/>
    <lineage>
        <taxon>Bacteria</taxon>
        <taxon>Pseudomonadati</taxon>
        <taxon>Bacteroidota</taxon>
        <taxon>Flavobacteriia</taxon>
        <taxon>Flavobacteriales</taxon>
        <taxon>Flavobacteriaceae</taxon>
        <taxon>Jejuia</taxon>
    </lineage>
</organism>
<dbReference type="Pfam" id="PF13715">
    <property type="entry name" value="CarbopepD_reg_2"/>
    <property type="match status" value="1"/>
</dbReference>
<dbReference type="eggNOG" id="COG4771">
    <property type="taxonomic scope" value="Bacteria"/>
</dbReference>
<dbReference type="GO" id="GO:0044718">
    <property type="term" value="P:siderophore transmembrane transport"/>
    <property type="evidence" value="ECO:0007669"/>
    <property type="project" value="TreeGrafter"/>
</dbReference>
<evidence type="ECO:0000313" key="5">
    <source>
        <dbReference type="EMBL" id="GAL66456.1"/>
    </source>
</evidence>
<evidence type="ECO:0000256" key="1">
    <source>
        <dbReference type="ARBA" id="ARBA00022729"/>
    </source>
</evidence>
<dbReference type="PANTHER" id="PTHR30069:SF29">
    <property type="entry name" value="HEMOGLOBIN AND HEMOGLOBIN-HAPTOGLOBIN-BINDING PROTEIN 1-RELATED"/>
    <property type="match status" value="1"/>
</dbReference>
<evidence type="ECO:0000256" key="2">
    <source>
        <dbReference type="PROSITE-ProRule" id="PRU01360"/>
    </source>
</evidence>
<dbReference type="Gene3D" id="2.60.40.1120">
    <property type="entry name" value="Carboxypeptidase-like, regulatory domain"/>
    <property type="match status" value="1"/>
</dbReference>
<comment type="similarity">
    <text evidence="2">Belongs to the TonB-dependent receptor family.</text>
</comment>
<dbReference type="InterPro" id="IPR039426">
    <property type="entry name" value="TonB-dep_rcpt-like"/>
</dbReference>
<dbReference type="InterPro" id="IPR037066">
    <property type="entry name" value="Plug_dom_sf"/>
</dbReference>
<comment type="subcellular location">
    <subcellularLocation>
        <location evidence="2">Cell outer membrane</location>
        <topology evidence="2">Multi-pass membrane protein</topology>
    </subcellularLocation>
</comment>
<accession>A0A090VP18</accession>
<evidence type="ECO:0000256" key="3">
    <source>
        <dbReference type="SAM" id="SignalP"/>
    </source>
</evidence>
<dbReference type="InterPro" id="IPR012910">
    <property type="entry name" value="Plug_dom"/>
</dbReference>
<keyword evidence="2" id="KW-1134">Transmembrane beta strand</keyword>
<dbReference type="Proteomes" id="UP000029641">
    <property type="component" value="Unassembled WGS sequence"/>
</dbReference>
<keyword evidence="2" id="KW-0998">Cell outer membrane</keyword>
<feature type="signal peptide" evidence="3">
    <location>
        <begin position="1"/>
        <end position="18"/>
    </location>
</feature>
<keyword evidence="2" id="KW-0472">Membrane</keyword>
<name>A0A090VP18_9FLAO</name>
<evidence type="ECO:0000313" key="6">
    <source>
        <dbReference type="Proteomes" id="UP000029641"/>
    </source>
</evidence>
<sequence length="474" mass="52166">MKTILKFTLFLFCAVTYAQTTISGTVNDDSGQPIPGANIIIVGTTIGTVTDFDGGFTLTTNQTPPFTIQVSSVGFESFSQEITSNNQTIDVILNEGTALDEVVISASRTPERIFESPVTIERYGLKAIKNTASAEFYDGLENLKGVDINTNSLTFKSINTRGFATFANTRFMQRVDGMDNAAPALNFPLGNLLGMVETDVQSVELLPGAASALYGANAFNGILFMTSKSPFDHSGISGYVKGGVTSQEAAGNNEYKDYGIRVAHKFNDKFAAKVNFSYLQGTDWVANDTRGKDRNSTFIKPNSTRENDIDYDGVNVYGDLVSTNLRNVKESPTFLSQLPNPALANLIPDVNVSRTGYDEQDLTNYDAKSIKADWGLYYRPWENDFEIQYVGKIGSGSTIYQGSNRYSIKNFFLQQHKLEIKNDNFFVRGYVTADNAGDSYDMVFTGVNINRQWKSDDQWFGEYAGAFIQGTLAA</sequence>
<comment type="caution">
    <text evidence="5">The sequence shown here is derived from an EMBL/GenBank/DDBJ whole genome shotgun (WGS) entry which is preliminary data.</text>
</comment>
<dbReference type="STRING" id="504487.JCM19538_2214"/>
<dbReference type="AlphaFoldDB" id="A0A090VP18"/>
<feature type="domain" description="TonB-dependent receptor plug" evidence="4">
    <location>
        <begin position="114"/>
        <end position="222"/>
    </location>
</feature>
<gene>
    <name evidence="5" type="ORF">JCM19301_2551</name>
</gene>
<reference evidence="5 6" key="1">
    <citation type="journal article" date="2014" name="Genome Announc.">
        <title>Draft Genome Sequence of Marine Flavobacterium Jejuia pallidilutea Strain 11shimoA1 and Pigmentation Mutants.</title>
        <authorList>
            <person name="Takatani N."/>
            <person name="Nakanishi M."/>
            <person name="Meirelles P."/>
            <person name="Mino S."/>
            <person name="Suda W."/>
            <person name="Oshima K."/>
            <person name="Hattori M."/>
            <person name="Ohkuma M."/>
            <person name="Hosokawa M."/>
            <person name="Miyashita K."/>
            <person name="Thompson F.L."/>
            <person name="Niwa A."/>
            <person name="Sawabe T."/>
            <person name="Sawabe T."/>
        </authorList>
    </citation>
    <scope>NUCLEOTIDE SEQUENCE [LARGE SCALE GENOMIC DNA]</scope>
    <source>
        <strain evidence="5 6">JCM 19301</strain>
    </source>
</reference>
<dbReference type="InterPro" id="IPR008969">
    <property type="entry name" value="CarboxyPept-like_regulatory"/>
</dbReference>
<protein>
    <submittedName>
        <fullName evidence="5">TonB-dependent receptor</fullName>
    </submittedName>
</protein>
<keyword evidence="5" id="KW-0675">Receptor</keyword>
<dbReference type="SUPFAM" id="SSF49464">
    <property type="entry name" value="Carboxypeptidase regulatory domain-like"/>
    <property type="match status" value="1"/>
</dbReference>
<dbReference type="SUPFAM" id="SSF56935">
    <property type="entry name" value="Porins"/>
    <property type="match status" value="1"/>
</dbReference>
<keyword evidence="1 3" id="KW-0732">Signal</keyword>
<dbReference type="PROSITE" id="PS52016">
    <property type="entry name" value="TONB_DEPENDENT_REC_3"/>
    <property type="match status" value="1"/>
</dbReference>
<dbReference type="GO" id="GO:0015344">
    <property type="term" value="F:siderophore uptake transmembrane transporter activity"/>
    <property type="evidence" value="ECO:0007669"/>
    <property type="project" value="TreeGrafter"/>
</dbReference>
<proteinExistence type="inferred from homology"/>
<keyword evidence="2" id="KW-0812">Transmembrane</keyword>
<feature type="chain" id="PRO_5001865738" evidence="3">
    <location>
        <begin position="19"/>
        <end position="474"/>
    </location>
</feature>
<evidence type="ECO:0000259" key="4">
    <source>
        <dbReference type="Pfam" id="PF07715"/>
    </source>
</evidence>
<dbReference type="PANTHER" id="PTHR30069">
    <property type="entry name" value="TONB-DEPENDENT OUTER MEMBRANE RECEPTOR"/>
    <property type="match status" value="1"/>
</dbReference>
<dbReference type="Pfam" id="PF07715">
    <property type="entry name" value="Plug"/>
    <property type="match status" value="1"/>
</dbReference>
<dbReference type="GO" id="GO:0009279">
    <property type="term" value="C:cell outer membrane"/>
    <property type="evidence" value="ECO:0007669"/>
    <property type="project" value="UniProtKB-SubCell"/>
</dbReference>
<keyword evidence="2" id="KW-0813">Transport</keyword>
<dbReference type="Gene3D" id="2.170.130.10">
    <property type="entry name" value="TonB-dependent receptor, plug domain"/>
    <property type="match status" value="1"/>
</dbReference>
<dbReference type="EMBL" id="BBNR01000004">
    <property type="protein sequence ID" value="GAL66456.1"/>
    <property type="molecule type" value="Genomic_DNA"/>
</dbReference>
<dbReference type="eggNOG" id="COG1629">
    <property type="taxonomic scope" value="Bacteria"/>
</dbReference>